<feature type="transmembrane region" description="Helical" evidence="1">
    <location>
        <begin position="325"/>
        <end position="346"/>
    </location>
</feature>
<feature type="transmembrane region" description="Helical" evidence="1">
    <location>
        <begin position="14"/>
        <end position="36"/>
    </location>
</feature>
<feature type="transmembrane region" description="Helical" evidence="1">
    <location>
        <begin position="48"/>
        <end position="71"/>
    </location>
</feature>
<protein>
    <submittedName>
        <fullName evidence="3">Tripartite tricarboxylate transporter permease</fullName>
    </submittedName>
</protein>
<name>A0AAW9REG0_9HYPH</name>
<feature type="transmembrane region" description="Helical" evidence="1">
    <location>
        <begin position="418"/>
        <end position="435"/>
    </location>
</feature>
<proteinExistence type="predicted"/>
<feature type="domain" description="DUF112" evidence="2">
    <location>
        <begin position="20"/>
        <end position="442"/>
    </location>
</feature>
<gene>
    <name evidence="3" type="ORF">V3328_11090</name>
</gene>
<feature type="transmembrane region" description="Helical" evidence="1">
    <location>
        <begin position="358"/>
        <end position="382"/>
    </location>
</feature>
<organism evidence="3 4">
    <name type="scientific">Microbaculum marinum</name>
    <dbReference type="NCBI Taxonomy" id="1764581"/>
    <lineage>
        <taxon>Bacteria</taxon>
        <taxon>Pseudomonadati</taxon>
        <taxon>Pseudomonadota</taxon>
        <taxon>Alphaproteobacteria</taxon>
        <taxon>Hyphomicrobiales</taxon>
        <taxon>Tepidamorphaceae</taxon>
        <taxon>Microbaculum</taxon>
    </lineage>
</organism>
<dbReference type="InterPro" id="IPR002823">
    <property type="entry name" value="DUF112_TM"/>
</dbReference>
<dbReference type="EMBL" id="JAZHOF010000004">
    <property type="protein sequence ID" value="MEJ8572022.1"/>
    <property type="molecule type" value="Genomic_DNA"/>
</dbReference>
<dbReference type="PANTHER" id="PTHR35342:SF5">
    <property type="entry name" value="TRICARBOXYLIC TRANSPORT PROTEIN"/>
    <property type="match status" value="1"/>
</dbReference>
<evidence type="ECO:0000313" key="3">
    <source>
        <dbReference type="EMBL" id="MEJ8572022.1"/>
    </source>
</evidence>
<dbReference type="Pfam" id="PF01970">
    <property type="entry name" value="TctA"/>
    <property type="match status" value="1"/>
</dbReference>
<feature type="transmembrane region" description="Helical" evidence="1">
    <location>
        <begin position="473"/>
        <end position="494"/>
    </location>
</feature>
<accession>A0AAW9REG0</accession>
<evidence type="ECO:0000256" key="1">
    <source>
        <dbReference type="SAM" id="Phobius"/>
    </source>
</evidence>
<keyword evidence="1" id="KW-0472">Membrane</keyword>
<keyword evidence="1" id="KW-0812">Transmembrane</keyword>
<feature type="transmembrane region" description="Helical" evidence="1">
    <location>
        <begin position="107"/>
        <end position="129"/>
    </location>
</feature>
<dbReference type="RefSeq" id="WP_340329721.1">
    <property type="nucleotide sequence ID" value="NZ_JAZHOF010000004.1"/>
</dbReference>
<feature type="transmembrane region" description="Helical" evidence="1">
    <location>
        <begin position="135"/>
        <end position="158"/>
    </location>
</feature>
<dbReference type="AlphaFoldDB" id="A0AAW9REG0"/>
<keyword evidence="4" id="KW-1185">Reference proteome</keyword>
<keyword evidence="1" id="KW-1133">Transmembrane helix</keyword>
<comment type="caution">
    <text evidence="3">The sequence shown here is derived from an EMBL/GenBank/DDBJ whole genome shotgun (WGS) entry which is preliminary data.</text>
</comment>
<feature type="transmembrane region" description="Helical" evidence="1">
    <location>
        <begin position="203"/>
        <end position="220"/>
    </location>
</feature>
<sequence length="515" mass="53854">MEILSNLALGAETAFQFDAILFCFVGVFVGTFVGALPGIGPLAAISVALPLTFGLQPTVALIMLAGIFYGAQYGGSVTSILLNLPGTASTAVTALDGYPMTKRGRAGLALFINAFASFCGSSFAIVLVIGFAPLIASVALTFNSTEYFSVMVLGLVAASTLSNGSTAKALVMTSLGLLLGLVGMDLNSGTMRFTFGVLELSDGVSLVAVAMGLFGVAEIVSKMTSSGSHAARPRISGISMRAMLPSREEFGRLWAPILRGSVLGSAIGALPGAGPTIASFMAYAAEKKWARDPGKFGQGAVEGVAAPEAANNASVQSAFIPTLSLGIPGDVVMAILLGAMMMHGVVPGPQFISSEPAMFWGLIVSFWIGNVMLLVLNLPLIGIYVKILSVPGRILYPAVIFFICLGSYSVANNVFDIFVTLLFGVLGYVLIWFEYSPAPVLLGFILGPLMEENLRRSLVIAHGDPTVFLERPVSMALLSISLLLIVVPAVRYAIRRSGGSRWRAGTEIQESEAGR</sequence>
<dbReference type="PANTHER" id="PTHR35342">
    <property type="entry name" value="TRICARBOXYLIC TRANSPORT PROTEIN"/>
    <property type="match status" value="1"/>
</dbReference>
<reference evidence="3 4" key="1">
    <citation type="submission" date="2024-02" db="EMBL/GenBank/DDBJ databases">
        <title>Genome analysis and characterization of Microbaculum marinisediminis sp. nov., isolated from marine sediment.</title>
        <authorList>
            <person name="Du Z.-J."/>
            <person name="Ye Y.-Q."/>
            <person name="Zhang Z.-R."/>
            <person name="Yuan S.-M."/>
            <person name="Zhang X.-Y."/>
        </authorList>
    </citation>
    <scope>NUCLEOTIDE SEQUENCE [LARGE SCALE GENOMIC DNA]</scope>
    <source>
        <strain evidence="3 4">SDUM1044001</strain>
    </source>
</reference>
<evidence type="ECO:0000313" key="4">
    <source>
        <dbReference type="Proteomes" id="UP001378188"/>
    </source>
</evidence>
<feature type="transmembrane region" description="Helical" evidence="1">
    <location>
        <begin position="262"/>
        <end position="285"/>
    </location>
</feature>
<feature type="transmembrane region" description="Helical" evidence="1">
    <location>
        <begin position="394"/>
        <end position="411"/>
    </location>
</feature>
<feature type="transmembrane region" description="Helical" evidence="1">
    <location>
        <begin position="165"/>
        <end position="183"/>
    </location>
</feature>
<evidence type="ECO:0000259" key="2">
    <source>
        <dbReference type="Pfam" id="PF01970"/>
    </source>
</evidence>
<dbReference type="Proteomes" id="UP001378188">
    <property type="component" value="Unassembled WGS sequence"/>
</dbReference>
<feature type="transmembrane region" description="Helical" evidence="1">
    <location>
        <begin position="77"/>
        <end position="95"/>
    </location>
</feature>